<keyword evidence="7" id="KW-1185">Reference proteome</keyword>
<dbReference type="Proteomes" id="UP001165289">
    <property type="component" value="Unassembled WGS sequence"/>
</dbReference>
<dbReference type="InterPro" id="IPR018957">
    <property type="entry name" value="Znf_C3HC4_RING-type"/>
</dbReference>
<proteinExistence type="predicted"/>
<keyword evidence="3" id="KW-0862">Zinc</keyword>
<dbReference type="InterPro" id="IPR017907">
    <property type="entry name" value="Znf_RING_CS"/>
</dbReference>
<evidence type="ECO:0000256" key="1">
    <source>
        <dbReference type="ARBA" id="ARBA00022723"/>
    </source>
</evidence>
<keyword evidence="1" id="KW-0479">Metal-binding</keyword>
<evidence type="ECO:0000256" key="2">
    <source>
        <dbReference type="ARBA" id="ARBA00022771"/>
    </source>
</evidence>
<dbReference type="GO" id="GO:0008270">
    <property type="term" value="F:zinc ion binding"/>
    <property type="evidence" value="ECO:0007669"/>
    <property type="project" value="UniProtKB-KW"/>
</dbReference>
<name>A0AAV7JPE4_9METZ</name>
<evidence type="ECO:0000256" key="3">
    <source>
        <dbReference type="ARBA" id="ARBA00022833"/>
    </source>
</evidence>
<evidence type="ECO:0000256" key="4">
    <source>
        <dbReference type="PROSITE-ProRule" id="PRU00175"/>
    </source>
</evidence>
<protein>
    <submittedName>
        <fullName evidence="6">E3 ubiquitin-protein ligase TRIM71-like isoform X1</fullName>
    </submittedName>
</protein>
<evidence type="ECO:0000313" key="6">
    <source>
        <dbReference type="EMBL" id="KAI6650712.1"/>
    </source>
</evidence>
<comment type="caution">
    <text evidence="6">The sequence shown here is derived from an EMBL/GenBank/DDBJ whole genome shotgun (WGS) entry which is preliminary data.</text>
</comment>
<sequence length="684" mass="77316">MVTRIFEVPPTESQGITNKIADSKRQQYFNDVTFTCQFCQESVKRATFLSCLHSFCKTCIDEKVKQEGTESIQCPLCPSYEYVSLELQSNPLPDLINKLKQLKTTKNLRCTDCVFGDTGETAVAYCVDCKATICKIDMKSHEKYNIGHLILQLHTLQDSSAQDILTSLQATTTGELDDGIGARYKLTEEYLHPYSEGINITSSTNELQEECIQETNSCICQLEDRKSNLEKKWNTQTTQVLTFFQQLYNQLEVRQAVLLEELTHKYQTLITPLEDAIQQLEQTVAYTGYVGVLSMYSYVTGISNRPVDKLQDISIYLKDFNLPDLYNVNVNHQTEQSIEESVNEFLTVGKVNNPEIQKEPTFVAKKHKSYKLGQKSQIAVYSNSPLDVAYDSNTKIFYALFRTHWLTYQQIHTSLKVKQRIRTTGLFQLNSSLALLNNSVMIISNQVLNVYSEKGKVLNQIPIGNEIGTIPNAKLYTFSGINSVYISCIESSTIYKVNYQTGVNEGTINLNTNIQQNRVNSRYAGTGVHNANFLDMVRSTTQPNQLLILQTANSPKNTTNNQYSIQIFDVNNLQYAGWYILSQCMSPFCCMTTFIDTLYVLDVSTGSVHKYKLDQIETNVQYNSDGGFGSSQANSQLNSLSLNSITKCTDIEGKTLKDTMIRAFSDNTKNQIMILSSGELHFIT</sequence>
<dbReference type="CDD" id="cd16449">
    <property type="entry name" value="RING-HC"/>
    <property type="match status" value="1"/>
</dbReference>
<dbReference type="PROSITE" id="PS50089">
    <property type="entry name" value="ZF_RING_2"/>
    <property type="match status" value="1"/>
</dbReference>
<gene>
    <name evidence="6" type="ORF">LOD99_7763</name>
</gene>
<dbReference type="PROSITE" id="PS00518">
    <property type="entry name" value="ZF_RING_1"/>
    <property type="match status" value="1"/>
</dbReference>
<accession>A0AAV7JPE4</accession>
<dbReference type="InterPro" id="IPR013083">
    <property type="entry name" value="Znf_RING/FYVE/PHD"/>
</dbReference>
<reference evidence="6 7" key="1">
    <citation type="journal article" date="2023" name="BMC Biol.">
        <title>The compact genome of the sponge Oopsacas minuta (Hexactinellida) is lacking key metazoan core genes.</title>
        <authorList>
            <person name="Santini S."/>
            <person name="Schenkelaars Q."/>
            <person name="Jourda C."/>
            <person name="Duchesne M."/>
            <person name="Belahbib H."/>
            <person name="Rocher C."/>
            <person name="Selva M."/>
            <person name="Riesgo A."/>
            <person name="Vervoort M."/>
            <person name="Leys S.P."/>
            <person name="Kodjabachian L."/>
            <person name="Le Bivic A."/>
            <person name="Borchiellini C."/>
            <person name="Claverie J.M."/>
            <person name="Renard E."/>
        </authorList>
    </citation>
    <scope>NUCLEOTIDE SEQUENCE [LARGE SCALE GENOMIC DNA]</scope>
    <source>
        <strain evidence="6">SPO-2</strain>
    </source>
</reference>
<organism evidence="6 7">
    <name type="scientific">Oopsacas minuta</name>
    <dbReference type="NCBI Taxonomy" id="111878"/>
    <lineage>
        <taxon>Eukaryota</taxon>
        <taxon>Metazoa</taxon>
        <taxon>Porifera</taxon>
        <taxon>Hexactinellida</taxon>
        <taxon>Hexasterophora</taxon>
        <taxon>Lyssacinosida</taxon>
        <taxon>Leucopsacidae</taxon>
        <taxon>Oopsacas</taxon>
    </lineage>
</organism>
<dbReference type="PANTHER" id="PTHR25462">
    <property type="entry name" value="BONUS, ISOFORM C-RELATED"/>
    <property type="match status" value="1"/>
</dbReference>
<dbReference type="SMART" id="SM00184">
    <property type="entry name" value="RING"/>
    <property type="match status" value="1"/>
</dbReference>
<evidence type="ECO:0000259" key="5">
    <source>
        <dbReference type="PROSITE" id="PS50089"/>
    </source>
</evidence>
<keyword evidence="2 4" id="KW-0863">Zinc-finger</keyword>
<dbReference type="InterPro" id="IPR001841">
    <property type="entry name" value="Znf_RING"/>
</dbReference>
<dbReference type="SUPFAM" id="SSF57850">
    <property type="entry name" value="RING/U-box"/>
    <property type="match status" value="1"/>
</dbReference>
<feature type="domain" description="RING-type" evidence="5">
    <location>
        <begin position="36"/>
        <end position="77"/>
    </location>
</feature>
<dbReference type="Gene3D" id="3.30.40.10">
    <property type="entry name" value="Zinc/RING finger domain, C3HC4 (zinc finger)"/>
    <property type="match status" value="1"/>
</dbReference>
<dbReference type="Pfam" id="PF00097">
    <property type="entry name" value="zf-C3HC4"/>
    <property type="match status" value="1"/>
</dbReference>
<evidence type="ECO:0000313" key="7">
    <source>
        <dbReference type="Proteomes" id="UP001165289"/>
    </source>
</evidence>
<dbReference type="EMBL" id="JAKMXF010000310">
    <property type="protein sequence ID" value="KAI6650712.1"/>
    <property type="molecule type" value="Genomic_DNA"/>
</dbReference>
<dbReference type="SUPFAM" id="SSF101898">
    <property type="entry name" value="NHL repeat"/>
    <property type="match status" value="1"/>
</dbReference>
<dbReference type="AlphaFoldDB" id="A0AAV7JPE4"/>
<dbReference type="InterPro" id="IPR047153">
    <property type="entry name" value="TRIM45/56/19-like"/>
</dbReference>
<dbReference type="PANTHER" id="PTHR25462:SF296">
    <property type="entry name" value="MEIOTIC P26, ISOFORM F"/>
    <property type="match status" value="1"/>
</dbReference>